<accession>A0A183RKK7</accession>
<dbReference type="CDD" id="cd20048">
    <property type="entry name" value="FH_FOXD4-like"/>
    <property type="match status" value="1"/>
</dbReference>
<dbReference type="SUPFAM" id="SSF46785">
    <property type="entry name" value="Winged helix' DNA-binding domain"/>
    <property type="match status" value="1"/>
</dbReference>
<dbReference type="PANTHER" id="PTHR11829:SF402">
    <property type="entry name" value="FORK HEAD DOMAIN-CONTAINING PROTEIN FD3-RELATED"/>
    <property type="match status" value="1"/>
</dbReference>
<protein>
    <submittedName>
        <fullName evidence="5">Fork-head domain-containing protein</fullName>
    </submittedName>
</protein>
<keyword evidence="4" id="KW-1185">Reference proteome</keyword>
<dbReference type="GO" id="GO:0005634">
    <property type="term" value="C:nucleus"/>
    <property type="evidence" value="ECO:0007669"/>
    <property type="project" value="UniProtKB-SubCell"/>
</dbReference>
<dbReference type="Gene3D" id="1.10.10.10">
    <property type="entry name" value="Winged helix-like DNA-binding domain superfamily/Winged helix DNA-binding domain"/>
    <property type="match status" value="1"/>
</dbReference>
<reference evidence="5" key="2">
    <citation type="submission" date="2023-11" db="UniProtKB">
        <authorList>
            <consortium name="WormBaseParasite"/>
        </authorList>
    </citation>
    <scope>IDENTIFICATION</scope>
</reference>
<sequence length="674" mass="76120">MQVKLDRECINLNVIGINTFSPYTNMDTTNNNTTTTNTNNNNNSAQLHNLVDNTHVDYYNSLCSLKPDIHTTFTATIDHHNNHNFFSSSKDIPIESMLDNYGLFDPTISHLPTFTSTVTSCTISTISKNSSTVNNNNSYRYHYGRSYSRRANADRIRKVKHSRINRALPSSSPSSSSLWSGKTTKSSIMNYSKFHNRGIRLHSVKPPYSYIALITMAILHSPHKHLTLGGICDFIMSNFPYYRERFPAWQNSIRHNLSLNDCFMKIPREPGNPGKGNYWTLDPNSLDMFDNGSFLRRRKRYKRLSFDSSSSACFYKYSEFIDTCNSKRQNNYRVNLLNQTATTTTSTATDSRICSSIYPQVIVDKDSNALTNTCHSNFASNAPILIKTNTTTKTGKSGNASSLNENVSNVYTTKSDLKDDYIVDNCVQDNKYLEKKPENMLALINKTTIPSACAISMCTPYSVHNSNIPLTSSSSASSSSVSGPLSPSSVDPNIPYVFQSLFQRQNNSDINNQEYIRNSLSFNIDHILNSTKKDNETTSLLTSSVLPSNSLSHSSSSSLFTPLEKKNSEVVKPLFPSPLLSRESYSHFLSNLSNNTTVINPKLSSNITDEEISLFNDEKLFHHAYFMQILSNRKFTIPEHLSSYWNEIESTDWFNSNINIQFLSHFIQSVLHTN</sequence>
<evidence type="ECO:0000313" key="4">
    <source>
        <dbReference type="Proteomes" id="UP000050792"/>
    </source>
</evidence>
<dbReference type="Pfam" id="PF00250">
    <property type="entry name" value="Forkhead"/>
    <property type="match status" value="1"/>
</dbReference>
<name>A0A183RKK7_9TREM</name>
<evidence type="ECO:0000256" key="2">
    <source>
        <dbReference type="ARBA" id="ARBA00023242"/>
    </source>
</evidence>
<comment type="subcellular location">
    <subcellularLocation>
        <location evidence="3">Nucleus</location>
    </subcellularLocation>
</comment>
<dbReference type="PRINTS" id="PR00053">
    <property type="entry name" value="FORKHEAD"/>
</dbReference>
<dbReference type="InterPro" id="IPR001766">
    <property type="entry name" value="Fork_head_dom"/>
</dbReference>
<dbReference type="Proteomes" id="UP000050792">
    <property type="component" value="Unassembled WGS sequence"/>
</dbReference>
<dbReference type="GO" id="GO:0000978">
    <property type="term" value="F:RNA polymerase II cis-regulatory region sequence-specific DNA binding"/>
    <property type="evidence" value="ECO:0007669"/>
    <property type="project" value="TreeGrafter"/>
</dbReference>
<organism evidence="4 5">
    <name type="scientific">Schistosoma rodhaini</name>
    <dbReference type="NCBI Taxonomy" id="6188"/>
    <lineage>
        <taxon>Eukaryota</taxon>
        <taxon>Metazoa</taxon>
        <taxon>Spiralia</taxon>
        <taxon>Lophotrochozoa</taxon>
        <taxon>Platyhelminthes</taxon>
        <taxon>Trematoda</taxon>
        <taxon>Digenea</taxon>
        <taxon>Strigeidida</taxon>
        <taxon>Schistosomatoidea</taxon>
        <taxon>Schistosomatidae</taxon>
        <taxon>Schistosoma</taxon>
    </lineage>
</organism>
<dbReference type="GO" id="GO:0030154">
    <property type="term" value="P:cell differentiation"/>
    <property type="evidence" value="ECO:0007669"/>
    <property type="project" value="TreeGrafter"/>
</dbReference>
<evidence type="ECO:0000256" key="1">
    <source>
        <dbReference type="ARBA" id="ARBA00023125"/>
    </source>
</evidence>
<dbReference type="SMART" id="SM00339">
    <property type="entry name" value="FH"/>
    <property type="match status" value="1"/>
</dbReference>
<dbReference type="GO" id="GO:0000981">
    <property type="term" value="F:DNA-binding transcription factor activity, RNA polymerase II-specific"/>
    <property type="evidence" value="ECO:0007669"/>
    <property type="project" value="TreeGrafter"/>
</dbReference>
<keyword evidence="2 3" id="KW-0539">Nucleus</keyword>
<dbReference type="InterPro" id="IPR018122">
    <property type="entry name" value="TF_fork_head_CS_1"/>
</dbReference>
<dbReference type="PROSITE" id="PS50039">
    <property type="entry name" value="FORK_HEAD_3"/>
    <property type="match status" value="1"/>
</dbReference>
<reference evidence="4" key="1">
    <citation type="submission" date="2022-06" db="EMBL/GenBank/DDBJ databases">
        <authorList>
            <person name="Berger JAMES D."/>
            <person name="Berger JAMES D."/>
        </authorList>
    </citation>
    <scope>NUCLEOTIDE SEQUENCE [LARGE SCALE GENOMIC DNA]</scope>
</reference>
<proteinExistence type="predicted"/>
<dbReference type="InterPro" id="IPR036388">
    <property type="entry name" value="WH-like_DNA-bd_sf"/>
</dbReference>
<dbReference type="FunFam" id="1.10.10.10:FF:000598">
    <property type="entry name" value="forkhead box protein I1 isoform X2"/>
    <property type="match status" value="1"/>
</dbReference>
<dbReference type="PANTHER" id="PTHR11829">
    <property type="entry name" value="FORKHEAD BOX PROTEIN"/>
    <property type="match status" value="1"/>
</dbReference>
<dbReference type="AlphaFoldDB" id="A0A183RKK7"/>
<feature type="DNA-binding region" description="Fork-head" evidence="3">
    <location>
        <begin position="205"/>
        <end position="299"/>
    </location>
</feature>
<dbReference type="GO" id="GO:0009653">
    <property type="term" value="P:anatomical structure morphogenesis"/>
    <property type="evidence" value="ECO:0007669"/>
    <property type="project" value="TreeGrafter"/>
</dbReference>
<dbReference type="InterPro" id="IPR036390">
    <property type="entry name" value="WH_DNA-bd_sf"/>
</dbReference>
<dbReference type="WBParaSite" id="SRDH1_15600.1">
    <property type="protein sequence ID" value="SRDH1_15600.1"/>
    <property type="gene ID" value="SRDH1_15600"/>
</dbReference>
<keyword evidence="1 3" id="KW-0238">DNA-binding</keyword>
<evidence type="ECO:0000256" key="3">
    <source>
        <dbReference type="PROSITE-ProRule" id="PRU00089"/>
    </source>
</evidence>
<dbReference type="PROSITE" id="PS00658">
    <property type="entry name" value="FORK_HEAD_2"/>
    <property type="match status" value="1"/>
</dbReference>
<dbReference type="InterPro" id="IPR030456">
    <property type="entry name" value="TF_fork_head_CS_2"/>
</dbReference>
<evidence type="ECO:0000313" key="5">
    <source>
        <dbReference type="WBParaSite" id="SRDH1_15600.1"/>
    </source>
</evidence>
<dbReference type="InterPro" id="IPR050211">
    <property type="entry name" value="FOX_domain-containing"/>
</dbReference>
<dbReference type="PROSITE" id="PS00657">
    <property type="entry name" value="FORK_HEAD_1"/>
    <property type="match status" value="1"/>
</dbReference>